<keyword evidence="2" id="KW-1185">Reference proteome</keyword>
<protein>
    <submittedName>
        <fullName evidence="1">Uncharacterized protein</fullName>
    </submittedName>
</protein>
<comment type="caution">
    <text evidence="1">The sequence shown here is derived from an EMBL/GenBank/DDBJ whole genome shotgun (WGS) entry which is preliminary data.</text>
</comment>
<dbReference type="EMBL" id="NXII01000010">
    <property type="protein sequence ID" value="RXI40483.1"/>
    <property type="molecule type" value="Genomic_DNA"/>
</dbReference>
<sequence>MITIQEAHWKSKGLFSEDDLHNIMTLVLEQDGFYFDPSDSDFLSAIFKEYVRNFLKEKSVTFELSKKELFYYGDNANLYLLNHIYNDLFKDKEPNPFYAVIEDDEGAMNLGIFNLPFVSQLKNLIEILEKLEIDFKKLSEDYMLLGFPNSMECYKEKDMIDLSYKVWEERK</sequence>
<evidence type="ECO:0000313" key="1">
    <source>
        <dbReference type="EMBL" id="RXI40483.1"/>
    </source>
</evidence>
<reference evidence="1 2" key="1">
    <citation type="submission" date="2017-09" db="EMBL/GenBank/DDBJ databases">
        <title>Genomics of the genus Arcobacter.</title>
        <authorList>
            <person name="Perez-Cataluna A."/>
            <person name="Figueras M.J."/>
            <person name="Salas-Masso N."/>
        </authorList>
    </citation>
    <scope>NUCLEOTIDE SEQUENCE [LARGE SCALE GENOMIC DNA]</scope>
    <source>
        <strain evidence="1 2">CECT 7834</strain>
    </source>
</reference>
<evidence type="ECO:0000313" key="2">
    <source>
        <dbReference type="Proteomes" id="UP000290378"/>
    </source>
</evidence>
<organism evidence="1 2">
    <name type="scientific">Arcobacter cloacae</name>
    <dbReference type="NCBI Taxonomy" id="1054034"/>
    <lineage>
        <taxon>Bacteria</taxon>
        <taxon>Pseudomonadati</taxon>
        <taxon>Campylobacterota</taxon>
        <taxon>Epsilonproteobacteria</taxon>
        <taxon>Campylobacterales</taxon>
        <taxon>Arcobacteraceae</taxon>
        <taxon>Arcobacter</taxon>
    </lineage>
</organism>
<name>A0A6M8NTA3_9BACT</name>
<dbReference type="Proteomes" id="UP000290378">
    <property type="component" value="Unassembled WGS sequence"/>
</dbReference>
<gene>
    <name evidence="1" type="ORF">CP963_08820</name>
</gene>
<dbReference type="AlphaFoldDB" id="A0A6M8NTA3"/>
<accession>A0A6M8NTA3</accession>
<dbReference type="RefSeq" id="WP_129013807.1">
    <property type="nucleotide sequence ID" value="NZ_CBCSEI010000010.1"/>
</dbReference>
<proteinExistence type="predicted"/>